<evidence type="ECO:0000256" key="1">
    <source>
        <dbReference type="ARBA" id="ARBA00004141"/>
    </source>
</evidence>
<accession>A0A191ZEU6</accession>
<name>A0A191ZEU6_9GAMM</name>
<feature type="transmembrane region" description="Helical" evidence="5">
    <location>
        <begin position="249"/>
        <end position="268"/>
    </location>
</feature>
<feature type="transmembrane region" description="Helical" evidence="5">
    <location>
        <begin position="129"/>
        <end position="147"/>
    </location>
</feature>
<evidence type="ECO:0000256" key="4">
    <source>
        <dbReference type="ARBA" id="ARBA00023136"/>
    </source>
</evidence>
<dbReference type="InterPro" id="IPR002645">
    <property type="entry name" value="STAS_dom"/>
</dbReference>
<dbReference type="Proteomes" id="UP000078596">
    <property type="component" value="Chromosome"/>
</dbReference>
<evidence type="ECO:0000313" key="7">
    <source>
        <dbReference type="EMBL" id="ANJ66394.1"/>
    </source>
</evidence>
<dbReference type="InterPro" id="IPR036513">
    <property type="entry name" value="STAS_dom_sf"/>
</dbReference>
<evidence type="ECO:0000256" key="2">
    <source>
        <dbReference type="ARBA" id="ARBA00022692"/>
    </source>
</evidence>
<dbReference type="CDD" id="cd07042">
    <property type="entry name" value="STAS_SulP_like_sulfate_transporter"/>
    <property type="match status" value="1"/>
</dbReference>
<feature type="transmembrane region" description="Helical" evidence="5">
    <location>
        <begin position="167"/>
        <end position="189"/>
    </location>
</feature>
<dbReference type="STRING" id="1860122.A9404_02475"/>
<dbReference type="InterPro" id="IPR001902">
    <property type="entry name" value="SLC26A/SulP_fam"/>
</dbReference>
<proteinExistence type="predicted"/>
<dbReference type="GO" id="GO:0016020">
    <property type="term" value="C:membrane"/>
    <property type="evidence" value="ECO:0007669"/>
    <property type="project" value="UniProtKB-SubCell"/>
</dbReference>
<evidence type="ECO:0000256" key="5">
    <source>
        <dbReference type="SAM" id="Phobius"/>
    </source>
</evidence>
<feature type="transmembrane region" description="Helical" evidence="5">
    <location>
        <begin position="70"/>
        <end position="90"/>
    </location>
</feature>
<protein>
    <submittedName>
        <fullName evidence="7">Transporter</fullName>
    </submittedName>
</protein>
<feature type="domain" description="STAS" evidence="6">
    <location>
        <begin position="433"/>
        <end position="548"/>
    </location>
</feature>
<feature type="transmembrane region" description="Helical" evidence="5">
    <location>
        <begin position="196"/>
        <end position="216"/>
    </location>
</feature>
<keyword evidence="4 5" id="KW-0472">Membrane</keyword>
<dbReference type="PROSITE" id="PS50801">
    <property type="entry name" value="STAS"/>
    <property type="match status" value="1"/>
</dbReference>
<keyword evidence="3 5" id="KW-1133">Transmembrane helix</keyword>
<dbReference type="Pfam" id="PF00916">
    <property type="entry name" value="Sulfate_transp"/>
    <property type="match status" value="1"/>
</dbReference>
<feature type="transmembrane region" description="Helical" evidence="5">
    <location>
        <begin position="96"/>
        <end position="117"/>
    </location>
</feature>
<dbReference type="Pfam" id="PF01740">
    <property type="entry name" value="STAS"/>
    <property type="match status" value="1"/>
</dbReference>
<dbReference type="PANTHER" id="PTHR11814">
    <property type="entry name" value="SULFATE TRANSPORTER"/>
    <property type="match status" value="1"/>
</dbReference>
<dbReference type="SUPFAM" id="SSF52091">
    <property type="entry name" value="SpoIIaa-like"/>
    <property type="match status" value="1"/>
</dbReference>
<feature type="transmembrane region" description="Helical" evidence="5">
    <location>
        <begin position="379"/>
        <end position="406"/>
    </location>
</feature>
<keyword evidence="8" id="KW-1185">Reference proteome</keyword>
<dbReference type="Gene3D" id="3.30.750.24">
    <property type="entry name" value="STAS domain"/>
    <property type="match status" value="1"/>
</dbReference>
<reference evidence="7 8" key="1">
    <citation type="submission" date="2016-06" db="EMBL/GenBank/DDBJ databases">
        <title>Insight into the functional genes involving in sulfur oxidation in Pearl River water.</title>
        <authorList>
            <person name="Luo J."/>
            <person name="Tan X."/>
            <person name="Lin W."/>
        </authorList>
    </citation>
    <scope>NUCLEOTIDE SEQUENCE [LARGE SCALE GENOMIC DNA]</scope>
    <source>
        <strain evidence="7 8">LS2</strain>
    </source>
</reference>
<feature type="transmembrane region" description="Helical" evidence="5">
    <location>
        <begin position="325"/>
        <end position="343"/>
    </location>
</feature>
<dbReference type="InterPro" id="IPR011547">
    <property type="entry name" value="SLC26A/SulP_dom"/>
</dbReference>
<comment type="subcellular location">
    <subcellularLocation>
        <location evidence="1">Membrane</location>
        <topology evidence="1">Multi-pass membrane protein</topology>
    </subcellularLocation>
</comment>
<feature type="transmembrane region" description="Helical" evidence="5">
    <location>
        <begin position="349"/>
        <end position="367"/>
    </location>
</feature>
<gene>
    <name evidence="7" type="ORF">A9404_02475</name>
</gene>
<dbReference type="GO" id="GO:0055085">
    <property type="term" value="P:transmembrane transport"/>
    <property type="evidence" value="ECO:0007669"/>
    <property type="project" value="InterPro"/>
</dbReference>
<feature type="transmembrane region" description="Helical" evidence="5">
    <location>
        <begin position="42"/>
        <end position="63"/>
    </location>
</feature>
<keyword evidence="2 5" id="KW-0812">Transmembrane</keyword>
<dbReference type="EMBL" id="CP016027">
    <property type="protein sequence ID" value="ANJ66394.1"/>
    <property type="molecule type" value="Genomic_DNA"/>
</dbReference>
<evidence type="ECO:0000256" key="3">
    <source>
        <dbReference type="ARBA" id="ARBA00022989"/>
    </source>
</evidence>
<sequence length="558" mass="59087">MTIRFFSGLLPLSRQSIRRDTAAGLSLAAMDIPKVLGYTHIAAMPIVTGLYTIFLPLLAFAIFGSSRQLVVAADSATAAILASGISPLATPESAKYVALVGTVALLSAGILLLARLFKLGFLADFLSRTVLIGFLAGVGIQVAIAMLGDLLGIKVTAQDSIQQIIQVFHHLGQINLPTVLVSLFVLIGIGWGRARLPALPVPLIVVLGSIGASYFLNFTKYGIATVGPIPGGLPTLGLPQVSIHEFMEVLPIALSCVVIIIAQSAASARGFAVKHQDRLDENADILGLSAAKAVAGLSGTFVVNGSPTQTALADALGGRSQWTQLVFAAVVAVVLLFLTAPIAYLPNAVLGAIVLLVAVSMIDIPSLRSMRHESTGEFLLALVTATTVVAAGVMEGILLAAVLSLLRHVYHSYRPHTAILLPDAAGHWLPIPARPGAETQPGLLVYRFGADLFYANDYHFTDEVRKLVDKAPHPVRWLIFDASAITDIDYSAARSVLELFAELRQGGVQMMFARVTPGLRGDMDRHGITAVIGAENLYLSMHDALAQVDHESSNEQVN</sequence>
<evidence type="ECO:0000313" key="8">
    <source>
        <dbReference type="Proteomes" id="UP000078596"/>
    </source>
</evidence>
<evidence type="ECO:0000259" key="6">
    <source>
        <dbReference type="PROSITE" id="PS50801"/>
    </source>
</evidence>
<dbReference type="RefSeq" id="WP_066098353.1">
    <property type="nucleotide sequence ID" value="NZ_CP016027.1"/>
</dbReference>
<dbReference type="AlphaFoldDB" id="A0A191ZEU6"/>
<dbReference type="KEGG" id="haz:A9404_02475"/>
<dbReference type="OrthoDB" id="9769739at2"/>
<organism evidence="7 8">
    <name type="scientific">Halothiobacillus diazotrophicus</name>
    <dbReference type="NCBI Taxonomy" id="1860122"/>
    <lineage>
        <taxon>Bacteria</taxon>
        <taxon>Pseudomonadati</taxon>
        <taxon>Pseudomonadota</taxon>
        <taxon>Gammaproteobacteria</taxon>
        <taxon>Chromatiales</taxon>
        <taxon>Halothiobacillaceae</taxon>
        <taxon>Halothiobacillus</taxon>
    </lineage>
</organism>